<gene>
    <name evidence="1" type="ORF">RN79_06660</name>
</gene>
<sequence length="107" mass="12517">MLKAEFATKLKTLGIPIRYRSFKRGENPKTPYAVYYQLGKENFNADNQPYFTTESVIVELITTKKDEALELKLENLLTENKLFFEFDNESQLDSEGLYQVSYVVYLI</sequence>
<proteinExistence type="predicted"/>
<evidence type="ECO:0000313" key="1">
    <source>
        <dbReference type="EMBL" id="KIC77993.1"/>
    </source>
</evidence>
<evidence type="ECO:0000313" key="2">
    <source>
        <dbReference type="Proteomes" id="UP000031339"/>
    </source>
</evidence>
<dbReference type="EMBL" id="JWIY01000002">
    <property type="protein sequence ID" value="KIC77993.1"/>
    <property type="molecule type" value="Genomic_DNA"/>
</dbReference>
<reference evidence="1 2" key="1">
    <citation type="submission" date="2014-12" db="EMBL/GenBank/DDBJ databases">
        <title>Partial genome sequence of Streptococcus constellatus KCOM 1650 (= ChDC B144).</title>
        <authorList>
            <person name="Kook J.-K."/>
            <person name="Park S.-N."/>
            <person name="Lim Y.K."/>
            <person name="Jo E."/>
        </authorList>
    </citation>
    <scope>NUCLEOTIDE SEQUENCE [LARGE SCALE GENOMIC DNA]</scope>
    <source>
        <strain evidence="1 2">KCOM 1650</strain>
    </source>
</reference>
<comment type="caution">
    <text evidence="1">The sequence shown here is derived from an EMBL/GenBank/DDBJ whole genome shotgun (WGS) entry which is preliminary data.</text>
</comment>
<dbReference type="AlphaFoldDB" id="A0A0C1HV69"/>
<protein>
    <recommendedName>
        <fullName evidence="3">Phage protein</fullName>
    </recommendedName>
</protein>
<name>A0A0C1HV69_STRCV</name>
<organism evidence="1 2">
    <name type="scientific">Streptococcus constellatus</name>
    <dbReference type="NCBI Taxonomy" id="76860"/>
    <lineage>
        <taxon>Bacteria</taxon>
        <taxon>Bacillati</taxon>
        <taxon>Bacillota</taxon>
        <taxon>Bacilli</taxon>
        <taxon>Lactobacillales</taxon>
        <taxon>Streptococcaceae</taxon>
        <taxon>Streptococcus</taxon>
        <taxon>Streptococcus anginosus group</taxon>
    </lineage>
</organism>
<accession>A0A0C1HV69</accession>
<evidence type="ECO:0008006" key="3">
    <source>
        <dbReference type="Google" id="ProtNLM"/>
    </source>
</evidence>
<dbReference type="Proteomes" id="UP000031339">
    <property type="component" value="Unassembled WGS sequence"/>
</dbReference>